<dbReference type="AlphaFoldDB" id="A0A0C9T111"/>
<sequence>MYTKSFLFINFDYNKETTRRGLWNLGWAPSCRHEKRVQRTAKAACACRAVLLTQRRHQHTREAGTHPARAHHAREPVLVVRRGVAQPAPSSPLRVGDALTLSIEMRWLASGETAAHLACATDEAGVWVRWWPDGVCLTVDAGGPSGQYVDGHEHEDAVAYRQATFLPTMAELSWNMRIWNDGIDEALDDRIGPRNQKICVVWWHDESTLYANDRHKVYWAHKSKNAVPRAKGEGASLMVADFVSADYGWLRFGDDSAQVLFKAGKAREGYFTNADILEHATKAMDILDRHRPEKKHVLVFDNATTHLKRADDALSARKMSKASGKLQKQKVLMAGGRLTDGTPQLIYFQPDHARSGIFKGMAIILEERGFAQALSLHAECSKFKCAKGADQCCCRRILFNQPDFVEVESLLETLCKDHGYQVLFLPKFHCELNFIKQCWGAAKREYRRNPPSSAEAALHENVVNALDSVKVETMRRFATRLLRFMDAYQKDGKQAAKRYRGHRVGPNNILEMMSASEITV</sequence>
<dbReference type="PANTHER" id="PTHR35871">
    <property type="entry name" value="EXPRESSED PROTEIN"/>
    <property type="match status" value="1"/>
</dbReference>
<dbReference type="InterPro" id="IPR036397">
    <property type="entry name" value="RNaseH_sf"/>
</dbReference>
<proteinExistence type="predicted"/>
<gene>
    <name evidence="1" type="ORF">PLICRDRAFT_33206</name>
</gene>
<dbReference type="Gene3D" id="3.30.420.10">
    <property type="entry name" value="Ribonuclease H-like superfamily/Ribonuclease H"/>
    <property type="match status" value="1"/>
</dbReference>
<dbReference type="EMBL" id="KN832612">
    <property type="protein sequence ID" value="KII82854.1"/>
    <property type="molecule type" value="Genomic_DNA"/>
</dbReference>
<dbReference type="Proteomes" id="UP000053263">
    <property type="component" value="Unassembled WGS sequence"/>
</dbReference>
<dbReference type="OrthoDB" id="10039611at2759"/>
<reference evidence="1 2" key="1">
    <citation type="submission" date="2014-06" db="EMBL/GenBank/DDBJ databases">
        <title>Evolutionary Origins and Diversification of the Mycorrhizal Mutualists.</title>
        <authorList>
            <consortium name="DOE Joint Genome Institute"/>
            <consortium name="Mycorrhizal Genomics Consortium"/>
            <person name="Kohler A."/>
            <person name="Kuo A."/>
            <person name="Nagy L.G."/>
            <person name="Floudas D."/>
            <person name="Copeland A."/>
            <person name="Barry K.W."/>
            <person name="Cichocki N."/>
            <person name="Veneault-Fourrey C."/>
            <person name="LaButti K."/>
            <person name="Lindquist E.A."/>
            <person name="Lipzen A."/>
            <person name="Lundell T."/>
            <person name="Morin E."/>
            <person name="Murat C."/>
            <person name="Riley R."/>
            <person name="Ohm R."/>
            <person name="Sun H."/>
            <person name="Tunlid A."/>
            <person name="Henrissat B."/>
            <person name="Grigoriev I.V."/>
            <person name="Hibbett D.S."/>
            <person name="Martin F."/>
        </authorList>
    </citation>
    <scope>NUCLEOTIDE SEQUENCE [LARGE SCALE GENOMIC DNA]</scope>
    <source>
        <strain evidence="1 2">FD-325 SS-3</strain>
    </source>
</reference>
<evidence type="ECO:0008006" key="3">
    <source>
        <dbReference type="Google" id="ProtNLM"/>
    </source>
</evidence>
<keyword evidence="2" id="KW-1185">Reference proteome</keyword>
<dbReference type="PANTHER" id="PTHR35871:SF1">
    <property type="entry name" value="CXC1-LIKE CYSTEINE CLUSTER ASSOCIATED WITH KDZ TRANSPOSASES DOMAIN-CONTAINING PROTEIN"/>
    <property type="match status" value="1"/>
</dbReference>
<accession>A0A0C9T111</accession>
<evidence type="ECO:0000313" key="1">
    <source>
        <dbReference type="EMBL" id="KII82854.1"/>
    </source>
</evidence>
<evidence type="ECO:0000313" key="2">
    <source>
        <dbReference type="Proteomes" id="UP000053263"/>
    </source>
</evidence>
<dbReference type="GO" id="GO:0003676">
    <property type="term" value="F:nucleic acid binding"/>
    <property type="evidence" value="ECO:0007669"/>
    <property type="project" value="InterPro"/>
</dbReference>
<organism evidence="1 2">
    <name type="scientific">Plicaturopsis crispa FD-325 SS-3</name>
    <dbReference type="NCBI Taxonomy" id="944288"/>
    <lineage>
        <taxon>Eukaryota</taxon>
        <taxon>Fungi</taxon>
        <taxon>Dikarya</taxon>
        <taxon>Basidiomycota</taxon>
        <taxon>Agaricomycotina</taxon>
        <taxon>Agaricomycetes</taxon>
        <taxon>Agaricomycetidae</taxon>
        <taxon>Amylocorticiales</taxon>
        <taxon>Amylocorticiaceae</taxon>
        <taxon>Plicatura</taxon>
        <taxon>Plicaturopsis crispa</taxon>
    </lineage>
</organism>
<name>A0A0C9T111_PLICR</name>
<dbReference type="HOGENOM" id="CLU_005726_1_0_1"/>
<protein>
    <recommendedName>
        <fullName evidence="3">Tc1-like transposase DDE domain-containing protein</fullName>
    </recommendedName>
</protein>